<dbReference type="SUPFAM" id="SSF141371">
    <property type="entry name" value="PilZ domain-like"/>
    <property type="match status" value="1"/>
</dbReference>
<evidence type="ECO:0000259" key="1">
    <source>
        <dbReference type="Pfam" id="PF07238"/>
    </source>
</evidence>
<name>A0A0U3MNM9_9HYPH</name>
<evidence type="ECO:0000313" key="2">
    <source>
        <dbReference type="EMBL" id="ALV25799.1"/>
    </source>
</evidence>
<accession>A0A0U3MNM9</accession>
<protein>
    <recommendedName>
        <fullName evidence="1">PilZ domain-containing protein</fullName>
    </recommendedName>
</protein>
<dbReference type="KEGG" id="pphr:APZ00_00810"/>
<feature type="domain" description="PilZ" evidence="1">
    <location>
        <begin position="113"/>
        <end position="189"/>
    </location>
</feature>
<dbReference type="Pfam" id="PF07238">
    <property type="entry name" value="PilZ"/>
    <property type="match status" value="1"/>
</dbReference>
<dbReference type="STRING" id="121719.APZ00_00810"/>
<dbReference type="GO" id="GO:0035438">
    <property type="term" value="F:cyclic-di-GMP binding"/>
    <property type="evidence" value="ECO:0007669"/>
    <property type="project" value="InterPro"/>
</dbReference>
<sequence length="211" mass="22340">MPDGGIVAVVKPAAAGTPSGFAAPRRAKLTSDTQAAQTVLAIDIERLTCIPASISNLTQWGCLLSSPDITLLQKNIALRFSDEKSLRAATVTSINGNDATIVFAGVAGDAESQRKEARRAVSIQVVLTDPERTRRVTGRIVDAARSGCRVQAAGVKHLGKTIHLRVLGMPRAIVAEVMWCDDEGAGLRLNWEAVSQLAAKTKADFLARGTI</sequence>
<reference evidence="2 3" key="1">
    <citation type="submission" date="2015-10" db="EMBL/GenBank/DDBJ databases">
        <title>The world's first case of liver abscess caused by Pannonibacter phragmitetus.</title>
        <authorList>
            <person name="Ming D."/>
            <person name="Wang M."/>
            <person name="Zhou Y."/>
            <person name="Jiang T."/>
            <person name="Hu S."/>
        </authorList>
    </citation>
    <scope>NUCLEOTIDE SEQUENCE [LARGE SCALE GENOMIC DNA]</scope>
    <source>
        <strain evidence="2 3">31801</strain>
    </source>
</reference>
<organism evidence="2 3">
    <name type="scientific">Pannonibacter phragmitetus</name>
    <dbReference type="NCBI Taxonomy" id="121719"/>
    <lineage>
        <taxon>Bacteria</taxon>
        <taxon>Pseudomonadati</taxon>
        <taxon>Pseudomonadota</taxon>
        <taxon>Alphaproteobacteria</taxon>
        <taxon>Hyphomicrobiales</taxon>
        <taxon>Stappiaceae</taxon>
        <taxon>Pannonibacter</taxon>
    </lineage>
</organism>
<evidence type="ECO:0000313" key="3">
    <source>
        <dbReference type="Proteomes" id="UP000064921"/>
    </source>
</evidence>
<dbReference type="EMBL" id="CP013068">
    <property type="protein sequence ID" value="ALV25799.1"/>
    <property type="molecule type" value="Genomic_DNA"/>
</dbReference>
<gene>
    <name evidence="2" type="ORF">APZ00_00810</name>
</gene>
<proteinExistence type="predicted"/>
<dbReference type="Proteomes" id="UP000064921">
    <property type="component" value="Chromosome"/>
</dbReference>
<keyword evidence="3" id="KW-1185">Reference proteome</keyword>
<dbReference type="InterPro" id="IPR009875">
    <property type="entry name" value="PilZ_domain"/>
</dbReference>
<dbReference type="Gene3D" id="2.40.10.220">
    <property type="entry name" value="predicted glycosyltransferase like domains"/>
    <property type="match status" value="1"/>
</dbReference>
<dbReference type="AlphaFoldDB" id="A0A0U3MNM9"/>